<keyword evidence="5" id="KW-0539">Nucleus</keyword>
<sequence length="271" mass="29382">MIMDDLALERYFDDSIANDSSYLVEEDLCLQSSQQQPHASSSKAQSSTHLSGGAETSGKLGDDLDLSFLPDDLSNQSSISTAATAADQNAALNVLEDSGICLENNLPDSGAVDLQKSTVDLGPESRASPFCPMTPITPMTPMTPVTEKSGIIPQLQNIVSTVNLGCPLDLKFIALQARNAEYNPKRFAAVIMRIREPRTTALIFSSGKMVCTGAKSEEQSRLAARKYARVVQKLGFPARFLDFKIQNMVASCDVCFPIRLEGLVLTHQQFS</sequence>
<dbReference type="Gene3D" id="3.30.310.10">
    <property type="entry name" value="TATA-Binding Protein"/>
    <property type="match status" value="2"/>
</dbReference>
<feature type="compositionally biased region" description="Low complexity" evidence="6">
    <location>
        <begin position="33"/>
        <end position="51"/>
    </location>
</feature>
<evidence type="ECO:0000313" key="7">
    <source>
        <dbReference type="EMBL" id="MED6251637.1"/>
    </source>
</evidence>
<dbReference type="InterPro" id="IPR033710">
    <property type="entry name" value="TBP_eukaryotic"/>
</dbReference>
<comment type="similarity">
    <text evidence="2">Belongs to the TBP family.</text>
</comment>
<gene>
    <name evidence="7" type="primary">TBPL2_1</name>
    <name evidence="7" type="ORF">ATANTOWER_000750</name>
</gene>
<comment type="caution">
    <text evidence="7">The sequence shown here is derived from an EMBL/GenBank/DDBJ whole genome shotgun (WGS) entry which is preliminary data.</text>
</comment>
<evidence type="ECO:0000256" key="1">
    <source>
        <dbReference type="ARBA" id="ARBA00004123"/>
    </source>
</evidence>
<dbReference type="CDD" id="cd04516">
    <property type="entry name" value="TBP_eukaryotes"/>
    <property type="match status" value="1"/>
</dbReference>
<comment type="subcellular location">
    <subcellularLocation>
        <location evidence="1">Nucleus</location>
    </subcellularLocation>
</comment>
<dbReference type="InterPro" id="IPR030491">
    <property type="entry name" value="TBP_CS"/>
</dbReference>
<accession>A0ABU7BLU9</accession>
<dbReference type="SUPFAM" id="SSF55945">
    <property type="entry name" value="TATA-box binding protein-like"/>
    <property type="match status" value="2"/>
</dbReference>
<reference evidence="7 8" key="1">
    <citation type="submission" date="2021-07" db="EMBL/GenBank/DDBJ databases">
        <authorList>
            <person name="Palmer J.M."/>
        </authorList>
    </citation>
    <scope>NUCLEOTIDE SEQUENCE [LARGE SCALE GENOMIC DNA]</scope>
    <source>
        <strain evidence="7 8">AT_MEX2019</strain>
        <tissue evidence="7">Muscle</tissue>
    </source>
</reference>
<evidence type="ECO:0000256" key="5">
    <source>
        <dbReference type="ARBA" id="ARBA00023242"/>
    </source>
</evidence>
<dbReference type="EMBL" id="JAHUTI010060081">
    <property type="protein sequence ID" value="MED6251637.1"/>
    <property type="molecule type" value="Genomic_DNA"/>
</dbReference>
<evidence type="ECO:0000313" key="8">
    <source>
        <dbReference type="Proteomes" id="UP001345963"/>
    </source>
</evidence>
<dbReference type="InterPro" id="IPR012295">
    <property type="entry name" value="TBP_dom_sf"/>
</dbReference>
<keyword evidence="3" id="KW-0238">DNA-binding</keyword>
<dbReference type="PANTHER" id="PTHR10126">
    <property type="entry name" value="TATA-BOX BINDING PROTEIN"/>
    <property type="match status" value="1"/>
</dbReference>
<dbReference type="Proteomes" id="UP001345963">
    <property type="component" value="Unassembled WGS sequence"/>
</dbReference>
<dbReference type="PROSITE" id="PS00351">
    <property type="entry name" value="TFIID"/>
    <property type="match status" value="1"/>
</dbReference>
<keyword evidence="8" id="KW-1185">Reference proteome</keyword>
<protein>
    <submittedName>
        <fullName evidence="7">TATA box-binding protein-like 2</fullName>
    </submittedName>
</protein>
<dbReference type="PRINTS" id="PR00686">
    <property type="entry name" value="TIFACTORIID"/>
</dbReference>
<dbReference type="InterPro" id="IPR000814">
    <property type="entry name" value="TBP"/>
</dbReference>
<dbReference type="Pfam" id="PF00352">
    <property type="entry name" value="TBP"/>
    <property type="match status" value="1"/>
</dbReference>
<feature type="non-terminal residue" evidence="7">
    <location>
        <position position="271"/>
    </location>
</feature>
<feature type="region of interest" description="Disordered" evidence="6">
    <location>
        <begin position="33"/>
        <end position="63"/>
    </location>
</feature>
<organism evidence="7 8">
    <name type="scientific">Ataeniobius toweri</name>
    <dbReference type="NCBI Taxonomy" id="208326"/>
    <lineage>
        <taxon>Eukaryota</taxon>
        <taxon>Metazoa</taxon>
        <taxon>Chordata</taxon>
        <taxon>Craniata</taxon>
        <taxon>Vertebrata</taxon>
        <taxon>Euteleostomi</taxon>
        <taxon>Actinopterygii</taxon>
        <taxon>Neopterygii</taxon>
        <taxon>Teleostei</taxon>
        <taxon>Neoteleostei</taxon>
        <taxon>Acanthomorphata</taxon>
        <taxon>Ovalentaria</taxon>
        <taxon>Atherinomorphae</taxon>
        <taxon>Cyprinodontiformes</taxon>
        <taxon>Goodeidae</taxon>
        <taxon>Ataeniobius</taxon>
    </lineage>
</organism>
<evidence type="ECO:0000256" key="2">
    <source>
        <dbReference type="ARBA" id="ARBA00005560"/>
    </source>
</evidence>
<evidence type="ECO:0000256" key="6">
    <source>
        <dbReference type="SAM" id="MobiDB-lite"/>
    </source>
</evidence>
<evidence type="ECO:0000256" key="3">
    <source>
        <dbReference type="ARBA" id="ARBA00023125"/>
    </source>
</evidence>
<proteinExistence type="inferred from homology"/>
<keyword evidence="4" id="KW-0804">Transcription</keyword>
<name>A0ABU7BLU9_9TELE</name>
<evidence type="ECO:0000256" key="4">
    <source>
        <dbReference type="ARBA" id="ARBA00023163"/>
    </source>
</evidence>